<evidence type="ECO:0000256" key="1">
    <source>
        <dbReference type="ARBA" id="ARBA00022575"/>
    </source>
</evidence>
<evidence type="ECO:0000256" key="3">
    <source>
        <dbReference type="ARBA" id="ARBA00025743"/>
    </source>
</evidence>
<dbReference type="Proteomes" id="UP001293593">
    <property type="component" value="Unassembled WGS sequence"/>
</dbReference>
<dbReference type="CDD" id="cd03185">
    <property type="entry name" value="GST_C_Tau"/>
    <property type="match status" value="1"/>
</dbReference>
<dbReference type="Gene3D" id="1.20.1050.10">
    <property type="match status" value="1"/>
</dbReference>
<dbReference type="FunFam" id="3.40.30.10:FF:000014">
    <property type="entry name" value="Tau class glutathione S-transferase"/>
    <property type="match status" value="1"/>
</dbReference>
<sequence>MEEQNKVVLHGMWLSTFAKRVELALKVKNIPFNYVEEDLKNKSELLLKYNPVHKKVPVLVHNGNPICESFVIIEYIDETWKNGPKLLPEDPYKRAQVRFWSKFMQDQLFENLAVILKTEGEAQQKAVKDMHEKLCVLEKGMKEYFPDGKPEVDDKNVGVLDIIFCSVFGVYKAHQEVLGVNMLEADKFPVSSSWLMAVIELQVMKEAVPPHEKVVQFLQFLRQSALSATPAS</sequence>
<dbReference type="InterPro" id="IPR045073">
    <property type="entry name" value="Omega/Tau-like"/>
</dbReference>
<proteinExistence type="inferred from homology"/>
<comment type="caution">
    <text evidence="8">The sequence shown here is derived from an EMBL/GenBank/DDBJ whole genome shotgun (WGS) entry which is preliminary data.</text>
</comment>
<dbReference type="InterPro" id="IPR004045">
    <property type="entry name" value="Glutathione_S-Trfase_N"/>
</dbReference>
<evidence type="ECO:0000313" key="8">
    <source>
        <dbReference type="EMBL" id="KAK4264192.1"/>
    </source>
</evidence>
<comment type="similarity">
    <text evidence="3">Belongs to the GST superfamily. Tau family.</text>
</comment>
<dbReference type="PANTHER" id="PTHR11260:SF753">
    <property type="entry name" value="GLUTATHIONE TRANSFERASE"/>
    <property type="match status" value="1"/>
</dbReference>
<dbReference type="GO" id="GO:0005829">
    <property type="term" value="C:cytosol"/>
    <property type="evidence" value="ECO:0007669"/>
    <property type="project" value="UniProtKB-SubCell"/>
</dbReference>
<feature type="domain" description="GST N-terminal" evidence="6">
    <location>
        <begin position="5"/>
        <end position="84"/>
    </location>
</feature>
<accession>A0AAE1J5H8</accession>
<dbReference type="InterPro" id="IPR036282">
    <property type="entry name" value="Glutathione-S-Trfase_C_sf"/>
</dbReference>
<evidence type="ECO:0000256" key="2">
    <source>
        <dbReference type="ARBA" id="ARBA00022679"/>
    </source>
</evidence>
<dbReference type="InterPro" id="IPR045074">
    <property type="entry name" value="GST_C_Tau"/>
</dbReference>
<keyword evidence="9" id="KW-1185">Reference proteome</keyword>
<dbReference type="GO" id="GO:0006749">
    <property type="term" value="P:glutathione metabolic process"/>
    <property type="evidence" value="ECO:0007669"/>
    <property type="project" value="InterPro"/>
</dbReference>
<dbReference type="InterPro" id="IPR040079">
    <property type="entry name" value="Glutathione_S-Trfase"/>
</dbReference>
<dbReference type="PROSITE" id="PS50405">
    <property type="entry name" value="GST_CTER"/>
    <property type="match status" value="1"/>
</dbReference>
<dbReference type="SFLD" id="SFLDS00019">
    <property type="entry name" value="Glutathione_Transferase_(cytos"/>
    <property type="match status" value="1"/>
</dbReference>
<dbReference type="PROSITE" id="PS50404">
    <property type="entry name" value="GST_NTER"/>
    <property type="match status" value="1"/>
</dbReference>
<evidence type="ECO:0000256" key="5">
    <source>
        <dbReference type="RuleBase" id="RU369102"/>
    </source>
</evidence>
<name>A0AAE1J5H8_9FABA</name>
<keyword evidence="5" id="KW-0963">Cytoplasm</keyword>
<evidence type="ECO:0000313" key="9">
    <source>
        <dbReference type="Proteomes" id="UP001293593"/>
    </source>
</evidence>
<evidence type="ECO:0000259" key="6">
    <source>
        <dbReference type="PROSITE" id="PS50404"/>
    </source>
</evidence>
<dbReference type="FunFam" id="1.20.1050.10:FF:000016">
    <property type="entry name" value="Glutathione S-transferase U9"/>
    <property type="match status" value="1"/>
</dbReference>
<evidence type="ECO:0000259" key="7">
    <source>
        <dbReference type="PROSITE" id="PS50405"/>
    </source>
</evidence>
<reference evidence="8" key="1">
    <citation type="submission" date="2023-10" db="EMBL/GenBank/DDBJ databases">
        <title>Chromosome-level genome of the transformable northern wattle, Acacia crassicarpa.</title>
        <authorList>
            <person name="Massaro I."/>
            <person name="Sinha N.R."/>
            <person name="Poethig S."/>
            <person name="Leichty A.R."/>
        </authorList>
    </citation>
    <scope>NUCLEOTIDE SEQUENCE</scope>
    <source>
        <strain evidence="8">Acra3RX</strain>
        <tissue evidence="8">Leaf</tissue>
    </source>
</reference>
<protein>
    <recommendedName>
        <fullName evidence="5">Glutathione S-transferase</fullName>
        <ecNumber evidence="5">2.5.1.18</ecNumber>
    </recommendedName>
</protein>
<comment type="subcellular location">
    <subcellularLocation>
        <location evidence="5">Cytoplasm</location>
        <location evidence="5">Cytosol</location>
    </subcellularLocation>
</comment>
<dbReference type="PANTHER" id="PTHR11260">
    <property type="entry name" value="GLUTATHIONE S-TRANSFERASE, GST, SUPERFAMILY, GST DOMAIN CONTAINING"/>
    <property type="match status" value="1"/>
</dbReference>
<dbReference type="EC" id="2.5.1.18" evidence="5"/>
<dbReference type="SFLD" id="SFLDG01152">
    <property type="entry name" value="Main.3:_Omega-_and_Tau-like"/>
    <property type="match status" value="1"/>
</dbReference>
<dbReference type="GO" id="GO:0004364">
    <property type="term" value="F:glutathione transferase activity"/>
    <property type="evidence" value="ECO:0007669"/>
    <property type="project" value="UniProtKB-UniRule"/>
</dbReference>
<dbReference type="InterPro" id="IPR010987">
    <property type="entry name" value="Glutathione-S-Trfase_C-like"/>
</dbReference>
<dbReference type="GO" id="GO:0009407">
    <property type="term" value="P:toxin catabolic process"/>
    <property type="evidence" value="ECO:0007669"/>
    <property type="project" value="UniProtKB-ARBA"/>
</dbReference>
<dbReference type="SUPFAM" id="SSF47616">
    <property type="entry name" value="GST C-terminal domain-like"/>
    <property type="match status" value="1"/>
</dbReference>
<dbReference type="Pfam" id="PF02798">
    <property type="entry name" value="GST_N"/>
    <property type="match status" value="1"/>
</dbReference>
<dbReference type="EMBL" id="JAWXYG010000008">
    <property type="protein sequence ID" value="KAK4264192.1"/>
    <property type="molecule type" value="Genomic_DNA"/>
</dbReference>
<gene>
    <name evidence="8" type="ORF">QN277_025401</name>
</gene>
<organism evidence="8 9">
    <name type="scientific">Acacia crassicarpa</name>
    <name type="common">northern wattle</name>
    <dbReference type="NCBI Taxonomy" id="499986"/>
    <lineage>
        <taxon>Eukaryota</taxon>
        <taxon>Viridiplantae</taxon>
        <taxon>Streptophyta</taxon>
        <taxon>Embryophyta</taxon>
        <taxon>Tracheophyta</taxon>
        <taxon>Spermatophyta</taxon>
        <taxon>Magnoliopsida</taxon>
        <taxon>eudicotyledons</taxon>
        <taxon>Gunneridae</taxon>
        <taxon>Pentapetalae</taxon>
        <taxon>rosids</taxon>
        <taxon>fabids</taxon>
        <taxon>Fabales</taxon>
        <taxon>Fabaceae</taxon>
        <taxon>Caesalpinioideae</taxon>
        <taxon>mimosoid clade</taxon>
        <taxon>Acacieae</taxon>
        <taxon>Acacia</taxon>
    </lineage>
</organism>
<dbReference type="InterPro" id="IPR036249">
    <property type="entry name" value="Thioredoxin-like_sf"/>
</dbReference>
<feature type="domain" description="GST C-terminal" evidence="7">
    <location>
        <begin position="90"/>
        <end position="217"/>
    </location>
</feature>
<dbReference type="SFLD" id="SFLDG00358">
    <property type="entry name" value="Main_(cytGST)"/>
    <property type="match status" value="1"/>
</dbReference>
<evidence type="ECO:0000256" key="4">
    <source>
        <dbReference type="ARBA" id="ARBA00047960"/>
    </source>
</evidence>
<dbReference type="Gene3D" id="3.40.30.10">
    <property type="entry name" value="Glutaredoxin"/>
    <property type="match status" value="1"/>
</dbReference>
<keyword evidence="2 5" id="KW-0808">Transferase</keyword>
<keyword evidence="1" id="KW-0216">Detoxification</keyword>
<comment type="function">
    <text evidence="5">Is involved in the conjugation of reduced glutathione to a wide number of exogenous and endogenous hydrophobic electrophiles.</text>
</comment>
<dbReference type="AlphaFoldDB" id="A0AAE1J5H8"/>
<dbReference type="SUPFAM" id="SSF52833">
    <property type="entry name" value="Thioredoxin-like"/>
    <property type="match status" value="1"/>
</dbReference>
<dbReference type="CDD" id="cd03058">
    <property type="entry name" value="GST_N_Tau"/>
    <property type="match status" value="1"/>
</dbReference>
<comment type="catalytic activity">
    <reaction evidence="4 5">
        <text>RX + glutathione = an S-substituted glutathione + a halide anion + H(+)</text>
        <dbReference type="Rhea" id="RHEA:16437"/>
        <dbReference type="ChEBI" id="CHEBI:15378"/>
        <dbReference type="ChEBI" id="CHEBI:16042"/>
        <dbReference type="ChEBI" id="CHEBI:17792"/>
        <dbReference type="ChEBI" id="CHEBI:57925"/>
        <dbReference type="ChEBI" id="CHEBI:90779"/>
        <dbReference type="EC" id="2.5.1.18"/>
    </reaction>
</comment>